<protein>
    <submittedName>
        <fullName evidence="3">Uncharacterized protein</fullName>
    </submittedName>
</protein>
<keyword evidence="4" id="KW-1185">Reference proteome</keyword>
<reference evidence="3 4" key="1">
    <citation type="submission" date="2016-08" db="EMBL/GenBank/DDBJ databases">
        <authorList>
            <person name="Seilhamer J.J."/>
        </authorList>
    </citation>
    <scope>NUCLEOTIDE SEQUENCE [LARGE SCALE GENOMIC DNA]</scope>
    <source>
        <strain evidence="3">ING2-E5A</strain>
    </source>
</reference>
<proteinExistence type="predicted"/>
<dbReference type="STRING" id="1642646.ING2E5A_1959"/>
<name>A0A1G4G8A4_9BACT</name>
<dbReference type="InterPro" id="IPR025150">
    <property type="entry name" value="GH123_cat"/>
</dbReference>
<feature type="domain" description="Glycoside hydrolase 123 N-terminal" evidence="2">
    <location>
        <begin position="65"/>
        <end position="204"/>
    </location>
</feature>
<accession>A0A1G4G8A4</accession>
<dbReference type="KEGG" id="pmuc:ING2E5A_1959"/>
<dbReference type="EMBL" id="LT608328">
    <property type="protein sequence ID" value="SCM58768.1"/>
    <property type="molecule type" value="Genomic_DNA"/>
</dbReference>
<dbReference type="PROSITE" id="PS51257">
    <property type="entry name" value="PROKAR_LIPOPROTEIN"/>
    <property type="match status" value="1"/>
</dbReference>
<dbReference type="Proteomes" id="UP000178485">
    <property type="component" value="Chromosome i"/>
</dbReference>
<evidence type="ECO:0000259" key="2">
    <source>
        <dbReference type="Pfam" id="PF22680"/>
    </source>
</evidence>
<evidence type="ECO:0000259" key="1">
    <source>
        <dbReference type="Pfam" id="PF13320"/>
    </source>
</evidence>
<dbReference type="Pfam" id="PF13320">
    <property type="entry name" value="GH123_cat"/>
    <property type="match status" value="1"/>
</dbReference>
<organism evidence="3 4">
    <name type="scientific">Petrimonas mucosa</name>
    <dbReference type="NCBI Taxonomy" id="1642646"/>
    <lineage>
        <taxon>Bacteria</taxon>
        <taxon>Pseudomonadati</taxon>
        <taxon>Bacteroidota</taxon>
        <taxon>Bacteroidia</taxon>
        <taxon>Bacteroidales</taxon>
        <taxon>Dysgonomonadaceae</taxon>
        <taxon>Petrimonas</taxon>
    </lineage>
</organism>
<dbReference type="InterPro" id="IPR053850">
    <property type="entry name" value="Glyco_hydro_123_N_2"/>
</dbReference>
<evidence type="ECO:0000313" key="4">
    <source>
        <dbReference type="Proteomes" id="UP000178485"/>
    </source>
</evidence>
<evidence type="ECO:0000313" key="3">
    <source>
        <dbReference type="EMBL" id="SCM58768.1"/>
    </source>
</evidence>
<feature type="domain" description="Glycoside hydrolase 123 catalytic" evidence="1">
    <location>
        <begin position="238"/>
        <end position="549"/>
    </location>
</feature>
<gene>
    <name evidence="3" type="ORF">ING2E5A_1959</name>
</gene>
<dbReference type="AlphaFoldDB" id="A0A1G4G8A4"/>
<sequence>MLRYRLSKYMITARFYLSMLALLLLVGCTIKKDHNENCKNYEEASIKVDVLSNWRVLPDGIHSSFSSSDIRYEKFEIPVVNSSKQWNTSGWRGERLSGQLVLWSKANADEVSIRFTDLQGENGAMISNENIGFNFIRYVITDEFAEGCSPQERKPENYKEILSADVLDNTNCLSIRGETTQPVWLSIDVPGDATPGSYTASLELLKGNEVIETLAIHLEVQAQTLPSPSEWVFHLDLWQNPFAVSRVAGVENWSQEHWEELRPVMKMLADAGQKVITTTINKKPWDGQTEDAYESMIEWVLHEDGSWSYDYSVFDNWVQFMFDMGIDKQINCYSMVPWGDLYYYDESKGKEVSVTLVPGTSTYNDFWRPFLISFVEHLEEKGWREITCIAMDEIEADVMKIILDLLDETAPGLGVSLADKSQSYRIFPDRIADLCVAQGFVLNENDRDFRSENGFTTTWYVCCAQEFPNVFTFSDPAEGVFIAWHTISAGLDGFLRWAYNNWVKEPLLDSRFRALPAGDTYIVYPGGRSSVRFEKLREGIQDVEKLRILKTKLMTSSTNEASKKLSELENIMKHFQIVERPDNLNSILKDGKKWLDEVSLMFPDEAL</sequence>
<dbReference type="Pfam" id="PF22680">
    <property type="entry name" value="Glyco_hydro_123_N_2"/>
    <property type="match status" value="1"/>
</dbReference>